<accession>A0A0U3TV97</accession>
<dbReference type="EMBL" id="KU240005">
    <property type="protein sequence ID" value="ALV85568.1"/>
    <property type="molecule type" value="Genomic_DNA"/>
</dbReference>
<organism evidence="1">
    <name type="scientific">uncultured bacterium pA1</name>
    <dbReference type="NCBI Taxonomy" id="1776268"/>
    <lineage>
        <taxon>Bacteria</taxon>
        <taxon>environmental samples</taxon>
    </lineage>
</organism>
<dbReference type="AlphaFoldDB" id="A0A0U3TV97"/>
<reference evidence="1" key="1">
    <citation type="journal article" date="2015" name="J. Microbiol. Biotechnol.">
        <title>Functional Metagenome Mining of Soil for a Novel Gentamicin Resistance Gene.</title>
        <authorList>
            <person name="Im H."/>
            <person name="Kim K.M."/>
            <person name="Lee S.H."/>
            <person name="Ryu C.M."/>
        </authorList>
    </citation>
    <scope>NUCLEOTIDE SEQUENCE</scope>
</reference>
<name>A0A0U3TV97_9BACT</name>
<protein>
    <submittedName>
        <fullName evidence="1">Uncharacterized protein</fullName>
    </submittedName>
</protein>
<evidence type="ECO:0000313" key="1">
    <source>
        <dbReference type="EMBL" id="ALV85568.1"/>
    </source>
</evidence>
<proteinExistence type="predicted"/>
<sequence length="292" mass="31607">MLCCPVARIAPAALREPPEVLSKGPPMGEILIRVITAALSLASALPRPPHSHHARSPEVREERIHLVTVVFPAAAPPSRPIALPAGERRTFLVDARTFSAWEEGDALSEGDLRWLRPDGSLGGRRAVVAAKEVRRRCYRMRGKVERVAVPLAECDWFRYAPAEAGYAVETESTGEVERFVAHRKAPCQAREGKPVTRSFVSIRVADAPMSGELRRWSGGAEAAGQLVIETAPSVAEGVGRTWDAVRAAASWPSAGPLSEFVGAVTVTWTETDDAYVSCTGTDGVERRFPNPK</sequence>